<reference evidence="2" key="1">
    <citation type="journal article" date="2022" name="Mol. Ecol. Resour.">
        <title>The genomes of chicory, endive, great burdock and yacon provide insights into Asteraceae palaeo-polyploidization history and plant inulin production.</title>
        <authorList>
            <person name="Fan W."/>
            <person name="Wang S."/>
            <person name="Wang H."/>
            <person name="Wang A."/>
            <person name="Jiang F."/>
            <person name="Liu H."/>
            <person name="Zhao H."/>
            <person name="Xu D."/>
            <person name="Zhang Y."/>
        </authorList>
    </citation>
    <scope>NUCLEOTIDE SEQUENCE [LARGE SCALE GENOMIC DNA]</scope>
    <source>
        <strain evidence="2">cv. Yunnan</strain>
    </source>
</reference>
<evidence type="ECO:0000313" key="1">
    <source>
        <dbReference type="EMBL" id="KAI3827582.1"/>
    </source>
</evidence>
<name>A0ACB9K5N7_9ASTR</name>
<gene>
    <name evidence="1" type="ORF">L1987_01660</name>
</gene>
<proteinExistence type="predicted"/>
<keyword evidence="2" id="KW-1185">Reference proteome</keyword>
<dbReference type="EMBL" id="CM042018">
    <property type="protein sequence ID" value="KAI3827582.1"/>
    <property type="molecule type" value="Genomic_DNA"/>
</dbReference>
<reference evidence="1 2" key="2">
    <citation type="journal article" date="2022" name="Mol. Ecol. Resour.">
        <title>The genomes of chicory, endive, great burdock and yacon provide insights into Asteraceae paleo-polyploidization history and plant inulin production.</title>
        <authorList>
            <person name="Fan W."/>
            <person name="Wang S."/>
            <person name="Wang H."/>
            <person name="Wang A."/>
            <person name="Jiang F."/>
            <person name="Liu H."/>
            <person name="Zhao H."/>
            <person name="Xu D."/>
            <person name="Zhang Y."/>
        </authorList>
    </citation>
    <scope>NUCLEOTIDE SEQUENCE [LARGE SCALE GENOMIC DNA]</scope>
    <source>
        <strain evidence="2">cv. Yunnan</strain>
        <tissue evidence="1">Leaves</tissue>
    </source>
</reference>
<sequence>MLNLRSIFRGATELWETDDETETTDELGHEAPMVEAQATDEPGDEAPAAVEPIQTDSIASSHSTRLSREIRIVYTRRKRKLEIGPSAEPEPKKAREDVSSTYEIGESSWACHDLTTYGEPVDRSVATLATCCMRYEHQISSLQGSMSAMHELMQSIMGQLTLLEEDKMQRAKITEAAKASSMGTKQQMVTMGENVEAAVALATTCLMMFAVMIRAGGIALFPH</sequence>
<evidence type="ECO:0000313" key="2">
    <source>
        <dbReference type="Proteomes" id="UP001056120"/>
    </source>
</evidence>
<dbReference type="Proteomes" id="UP001056120">
    <property type="component" value="Linkage Group LG01"/>
</dbReference>
<organism evidence="1 2">
    <name type="scientific">Smallanthus sonchifolius</name>
    <dbReference type="NCBI Taxonomy" id="185202"/>
    <lineage>
        <taxon>Eukaryota</taxon>
        <taxon>Viridiplantae</taxon>
        <taxon>Streptophyta</taxon>
        <taxon>Embryophyta</taxon>
        <taxon>Tracheophyta</taxon>
        <taxon>Spermatophyta</taxon>
        <taxon>Magnoliopsida</taxon>
        <taxon>eudicotyledons</taxon>
        <taxon>Gunneridae</taxon>
        <taxon>Pentapetalae</taxon>
        <taxon>asterids</taxon>
        <taxon>campanulids</taxon>
        <taxon>Asterales</taxon>
        <taxon>Asteraceae</taxon>
        <taxon>Asteroideae</taxon>
        <taxon>Heliantheae alliance</taxon>
        <taxon>Millerieae</taxon>
        <taxon>Smallanthus</taxon>
    </lineage>
</organism>
<accession>A0ACB9K5N7</accession>
<protein>
    <submittedName>
        <fullName evidence="1">Uncharacterized protein</fullName>
    </submittedName>
</protein>
<comment type="caution">
    <text evidence="1">The sequence shown here is derived from an EMBL/GenBank/DDBJ whole genome shotgun (WGS) entry which is preliminary data.</text>
</comment>